<sequence length="124" mass="13471">MDEIVDNWGRGEGTCRAGMGVGLNGWSDPSRPGTEAEGKVTDAKMESKTVGMKMETETDTHTGSGLLLVPLPGVPCFPWLSPPQHTASLPFPFSSVILHLFSHHMHSFLSSIIIMNNPPRSRKT</sequence>
<evidence type="ECO:0000313" key="2">
    <source>
        <dbReference type="Ensembl" id="ENSUMAP00000026596"/>
    </source>
</evidence>
<reference evidence="2" key="1">
    <citation type="submission" date="2019-03" db="UniProtKB">
        <authorList>
            <consortium name="Ensembl"/>
        </authorList>
    </citation>
    <scope>IDENTIFICATION</scope>
</reference>
<organism evidence="2">
    <name type="scientific">Ursus maritimus</name>
    <name type="common">Polar bear</name>
    <name type="synonym">Thalarctos maritimus</name>
    <dbReference type="NCBI Taxonomy" id="29073"/>
    <lineage>
        <taxon>Eukaryota</taxon>
        <taxon>Metazoa</taxon>
        <taxon>Chordata</taxon>
        <taxon>Craniata</taxon>
        <taxon>Vertebrata</taxon>
        <taxon>Euteleostomi</taxon>
        <taxon>Mammalia</taxon>
        <taxon>Eutheria</taxon>
        <taxon>Laurasiatheria</taxon>
        <taxon>Carnivora</taxon>
        <taxon>Caniformia</taxon>
        <taxon>Ursidae</taxon>
        <taxon>Ursus</taxon>
    </lineage>
</organism>
<evidence type="ECO:0000256" key="1">
    <source>
        <dbReference type="SAM" id="MobiDB-lite"/>
    </source>
</evidence>
<dbReference type="AlphaFoldDB" id="A0A452UZK2"/>
<name>A0A452UZK2_URSMA</name>
<accession>A0A452UZK2</accession>
<protein>
    <submittedName>
        <fullName evidence="2">Uncharacterized protein</fullName>
    </submittedName>
</protein>
<dbReference type="Ensembl" id="ENSUMAT00000031484.1">
    <property type="protein sequence ID" value="ENSUMAP00000026596.1"/>
    <property type="gene ID" value="ENSUMAG00000019361.1"/>
</dbReference>
<proteinExistence type="predicted"/>
<feature type="compositionally biased region" description="Basic and acidic residues" evidence="1">
    <location>
        <begin position="34"/>
        <end position="47"/>
    </location>
</feature>
<feature type="region of interest" description="Disordered" evidence="1">
    <location>
        <begin position="20"/>
        <end position="61"/>
    </location>
</feature>